<feature type="signal peptide" evidence="7">
    <location>
        <begin position="1"/>
        <end position="22"/>
    </location>
</feature>
<keyword evidence="2" id="KW-0964">Secreted</keyword>
<dbReference type="PROSITE" id="PS50041">
    <property type="entry name" value="C_TYPE_LECTIN_2"/>
    <property type="match status" value="1"/>
</dbReference>
<evidence type="ECO:0000256" key="4">
    <source>
        <dbReference type="ARBA" id="ARBA00022734"/>
    </source>
</evidence>
<accession>A0A2K5VV90</accession>
<protein>
    <submittedName>
        <fullName evidence="9">Regenerating family member 1 alpha</fullName>
    </submittedName>
    <submittedName>
        <fullName evidence="9">Rerating family member 1 alpha</fullName>
    </submittedName>
</protein>
<dbReference type="Proteomes" id="UP000233100">
    <property type="component" value="Chromosome 13"/>
</dbReference>
<dbReference type="GeneTree" id="ENSGT00940000162393"/>
<dbReference type="InterPro" id="IPR050111">
    <property type="entry name" value="C-type_lectin/snaclec_domain"/>
</dbReference>
<evidence type="ECO:0000256" key="6">
    <source>
        <dbReference type="ARBA" id="ARBA00053329"/>
    </source>
</evidence>
<evidence type="ECO:0000256" key="3">
    <source>
        <dbReference type="ARBA" id="ARBA00022729"/>
    </source>
</evidence>
<dbReference type="InterPro" id="IPR001304">
    <property type="entry name" value="C-type_lectin-like"/>
</dbReference>
<reference evidence="9" key="3">
    <citation type="submission" date="2025-09" db="UniProtKB">
        <authorList>
            <consortium name="Ensembl"/>
        </authorList>
    </citation>
    <scope>IDENTIFICATION</scope>
</reference>
<reference evidence="9" key="2">
    <citation type="submission" date="2025-08" db="UniProtKB">
        <authorList>
            <consortium name="Ensembl"/>
        </authorList>
    </citation>
    <scope>IDENTIFICATION</scope>
</reference>
<keyword evidence="5" id="KW-1015">Disulfide bond</keyword>
<evidence type="ECO:0000313" key="9">
    <source>
        <dbReference type="Ensembl" id="ENSMFAP00000028683.2"/>
    </source>
</evidence>
<dbReference type="GO" id="GO:0005576">
    <property type="term" value="C:extracellular region"/>
    <property type="evidence" value="ECO:0007669"/>
    <property type="project" value="UniProtKB-SubCell"/>
</dbReference>
<dbReference type="InterPro" id="IPR016187">
    <property type="entry name" value="CTDL_fold"/>
</dbReference>
<name>A0A2K5VV90_MACFA</name>
<dbReference type="GO" id="GO:0030246">
    <property type="term" value="F:carbohydrate binding"/>
    <property type="evidence" value="ECO:0007669"/>
    <property type="project" value="UniProtKB-KW"/>
</dbReference>
<dbReference type="InterPro" id="IPR016186">
    <property type="entry name" value="C-type_lectin-like/link_sf"/>
</dbReference>
<dbReference type="FunFam" id="3.10.100.10:FF:000059">
    <property type="entry name" value="Regenerating islet-derived 1"/>
    <property type="match status" value="1"/>
</dbReference>
<evidence type="ECO:0000256" key="2">
    <source>
        <dbReference type="ARBA" id="ARBA00022525"/>
    </source>
</evidence>
<dbReference type="GO" id="GO:0140678">
    <property type="term" value="F:molecular function inhibitor activity"/>
    <property type="evidence" value="ECO:0007669"/>
    <property type="project" value="Ensembl"/>
</dbReference>
<dbReference type="SMART" id="SM00034">
    <property type="entry name" value="CLECT"/>
    <property type="match status" value="1"/>
</dbReference>
<dbReference type="Ensembl" id="ENSMFAT00000002874.2">
    <property type="protein sequence ID" value="ENSMFAP00000028683.2"/>
    <property type="gene ID" value="ENSMFAG00000002544.2"/>
</dbReference>
<gene>
    <name evidence="9" type="primary">REG1A</name>
</gene>
<feature type="domain" description="C-type lectin" evidence="8">
    <location>
        <begin position="43"/>
        <end position="157"/>
    </location>
</feature>
<reference evidence="9 10" key="1">
    <citation type="submission" date="2013-03" db="EMBL/GenBank/DDBJ databases">
        <authorList>
            <person name="Warren W."/>
            <person name="Wilson R.K."/>
        </authorList>
    </citation>
    <scope>NUCLEOTIDE SEQUENCE</scope>
</reference>
<dbReference type="PRINTS" id="PR01504">
    <property type="entry name" value="PNCREATITSAP"/>
</dbReference>
<feature type="chain" id="PRO_5031245161" evidence="7">
    <location>
        <begin position="23"/>
        <end position="230"/>
    </location>
</feature>
<organism evidence="9 10">
    <name type="scientific">Macaca fascicularis</name>
    <name type="common">Crab-eating macaque</name>
    <name type="synonym">Cynomolgus monkey</name>
    <dbReference type="NCBI Taxonomy" id="9541"/>
    <lineage>
        <taxon>Eukaryota</taxon>
        <taxon>Metazoa</taxon>
        <taxon>Chordata</taxon>
        <taxon>Craniata</taxon>
        <taxon>Vertebrata</taxon>
        <taxon>Euteleostomi</taxon>
        <taxon>Mammalia</taxon>
        <taxon>Eutheria</taxon>
        <taxon>Euarchontoglires</taxon>
        <taxon>Primates</taxon>
        <taxon>Haplorrhini</taxon>
        <taxon>Catarrhini</taxon>
        <taxon>Cercopithecidae</taxon>
        <taxon>Cercopithecinae</taxon>
        <taxon>Macaca</taxon>
    </lineage>
</organism>
<proteinExistence type="predicted"/>
<dbReference type="Gene3D" id="3.10.100.10">
    <property type="entry name" value="Mannose-Binding Protein A, subunit A"/>
    <property type="match status" value="1"/>
</dbReference>
<dbReference type="PANTHER" id="PTHR22803">
    <property type="entry name" value="MANNOSE, PHOSPHOLIPASE, LECTIN RECEPTOR RELATED"/>
    <property type="match status" value="1"/>
</dbReference>
<keyword evidence="4" id="KW-0430">Lectin</keyword>
<dbReference type="GO" id="GO:0008083">
    <property type="term" value="F:growth factor activity"/>
    <property type="evidence" value="ECO:0007669"/>
    <property type="project" value="Ensembl"/>
</dbReference>
<evidence type="ECO:0000256" key="5">
    <source>
        <dbReference type="ARBA" id="ARBA00023157"/>
    </source>
</evidence>
<keyword evidence="10" id="KW-1185">Reference proteome</keyword>
<evidence type="ECO:0000256" key="1">
    <source>
        <dbReference type="ARBA" id="ARBA00004613"/>
    </source>
</evidence>
<evidence type="ECO:0000313" key="10">
    <source>
        <dbReference type="Proteomes" id="UP000233100"/>
    </source>
</evidence>
<comment type="subcellular location">
    <subcellularLocation>
        <location evidence="1">Secreted</location>
    </subcellularLocation>
</comment>
<dbReference type="AlphaFoldDB" id="A0A2K5VV90"/>
<comment type="function">
    <text evidence="6">Might act as an inhibitor of spontaneous calcium carbonate precipitation. May be associated with neuronal sprouting in brain, and with brain and pancreas regeneration.</text>
</comment>
<sequence>MAQTGSYFMLISCLMFLSQSQGQEAQTDLPQARISCPEGSNAYGSYCYYFNEDRETWVDADLYCQNMNSGNLVSVLTQAEGAFVASLIKESGTDDFNVWTGLHDPKKNRRWHWSSGSLFSYKSWDIGAPNSVNPGYCVSLTSSSGFRKWKDVPCEDKGELLLTRIFLPFLESYKPMRRFRLRGPECVTLLAAGLSKNKEETLLHFLNEELTLPLSQSPGRSSEINRKGWQ</sequence>
<dbReference type="SUPFAM" id="SSF56436">
    <property type="entry name" value="C-type lectin-like"/>
    <property type="match status" value="1"/>
</dbReference>
<evidence type="ECO:0000259" key="8">
    <source>
        <dbReference type="PROSITE" id="PS50041"/>
    </source>
</evidence>
<dbReference type="Pfam" id="PF00059">
    <property type="entry name" value="Lectin_C"/>
    <property type="match status" value="1"/>
</dbReference>
<keyword evidence="3 7" id="KW-0732">Signal</keyword>
<evidence type="ECO:0000256" key="7">
    <source>
        <dbReference type="SAM" id="SignalP"/>
    </source>
</evidence>